<keyword evidence="4 5" id="KW-0720">Serine protease</keyword>
<dbReference type="InterPro" id="IPR050131">
    <property type="entry name" value="Peptidase_S8_subtilisin-like"/>
</dbReference>
<evidence type="ECO:0000256" key="8">
    <source>
        <dbReference type="SAM" id="Phobius"/>
    </source>
</evidence>
<feature type="active site" description="Charge relay system" evidence="5">
    <location>
        <position position="429"/>
    </location>
</feature>
<feature type="compositionally biased region" description="Low complexity" evidence="7">
    <location>
        <begin position="218"/>
        <end position="236"/>
    </location>
</feature>
<dbReference type="InterPro" id="IPR036852">
    <property type="entry name" value="Peptidase_S8/S53_dom_sf"/>
</dbReference>
<feature type="active site" description="Charge relay system" evidence="5">
    <location>
        <position position="162"/>
    </location>
</feature>
<dbReference type="PROSITE" id="PS00136">
    <property type="entry name" value="SUBTILASE_ASP"/>
    <property type="match status" value="1"/>
</dbReference>
<evidence type="ECO:0000256" key="1">
    <source>
        <dbReference type="ARBA" id="ARBA00011073"/>
    </source>
</evidence>
<dbReference type="Gene3D" id="3.40.50.200">
    <property type="entry name" value="Peptidase S8/S53 domain"/>
    <property type="match status" value="2"/>
</dbReference>
<feature type="active site" description="Charge relay system" evidence="5">
    <location>
        <position position="125"/>
    </location>
</feature>
<feature type="compositionally biased region" description="Polar residues" evidence="7">
    <location>
        <begin position="255"/>
        <end position="267"/>
    </location>
</feature>
<organism evidence="10 11">
    <name type="scientific">Amycolatopsis rhabdoformis</name>
    <dbReference type="NCBI Taxonomy" id="1448059"/>
    <lineage>
        <taxon>Bacteria</taxon>
        <taxon>Bacillati</taxon>
        <taxon>Actinomycetota</taxon>
        <taxon>Actinomycetes</taxon>
        <taxon>Pseudonocardiales</taxon>
        <taxon>Pseudonocardiaceae</taxon>
        <taxon>Amycolatopsis</taxon>
    </lineage>
</organism>
<keyword evidence="11" id="KW-1185">Reference proteome</keyword>
<feature type="region of interest" description="Disordered" evidence="7">
    <location>
        <begin position="205"/>
        <end position="274"/>
    </location>
</feature>
<feature type="compositionally biased region" description="Gly residues" evidence="7">
    <location>
        <begin position="237"/>
        <end position="253"/>
    </location>
</feature>
<feature type="domain" description="Peptidase S8/S53" evidence="9">
    <location>
        <begin position="116"/>
        <end position="478"/>
    </location>
</feature>
<evidence type="ECO:0000259" key="9">
    <source>
        <dbReference type="Pfam" id="PF00082"/>
    </source>
</evidence>
<proteinExistence type="inferred from homology"/>
<dbReference type="EMBL" id="CP142149">
    <property type="protein sequence ID" value="WSE29152.1"/>
    <property type="molecule type" value="Genomic_DNA"/>
</dbReference>
<dbReference type="PROSITE" id="PS00137">
    <property type="entry name" value="SUBTILASE_HIS"/>
    <property type="match status" value="1"/>
</dbReference>
<dbReference type="PROSITE" id="PS00138">
    <property type="entry name" value="SUBTILASE_SER"/>
    <property type="match status" value="1"/>
</dbReference>
<dbReference type="PROSITE" id="PS51892">
    <property type="entry name" value="SUBTILASE"/>
    <property type="match status" value="1"/>
</dbReference>
<evidence type="ECO:0000256" key="2">
    <source>
        <dbReference type="ARBA" id="ARBA00022670"/>
    </source>
</evidence>
<dbReference type="PANTHER" id="PTHR43806">
    <property type="entry name" value="PEPTIDASE S8"/>
    <property type="match status" value="1"/>
</dbReference>
<dbReference type="RefSeq" id="WP_326568122.1">
    <property type="nucleotide sequence ID" value="NZ_CP142149.1"/>
</dbReference>
<evidence type="ECO:0000256" key="7">
    <source>
        <dbReference type="SAM" id="MobiDB-lite"/>
    </source>
</evidence>
<reference evidence="10 11" key="1">
    <citation type="journal article" date="2015" name="Int. J. Syst. Evol. Microbiol.">
        <title>Amycolatopsis rhabdoformis sp. nov., an actinomycete isolated from a tropical forest soil.</title>
        <authorList>
            <person name="Souza W.R."/>
            <person name="Silva R.E."/>
            <person name="Goodfellow M."/>
            <person name="Busarakam K."/>
            <person name="Figueiro F.S."/>
            <person name="Ferreira D."/>
            <person name="Rodrigues-Filho E."/>
            <person name="Moraes L.A.B."/>
            <person name="Zucchi T.D."/>
        </authorList>
    </citation>
    <scope>NUCLEOTIDE SEQUENCE [LARGE SCALE GENOMIC DNA]</scope>
    <source>
        <strain evidence="10 11">NCIMB 14900</strain>
    </source>
</reference>
<evidence type="ECO:0000313" key="10">
    <source>
        <dbReference type="EMBL" id="WSE29152.1"/>
    </source>
</evidence>
<dbReference type="Proteomes" id="UP001330812">
    <property type="component" value="Chromosome"/>
</dbReference>
<dbReference type="Pfam" id="PF00082">
    <property type="entry name" value="Peptidase_S8"/>
    <property type="match status" value="1"/>
</dbReference>
<gene>
    <name evidence="10" type="ORF">VSH64_41125</name>
</gene>
<evidence type="ECO:0000256" key="6">
    <source>
        <dbReference type="RuleBase" id="RU003355"/>
    </source>
</evidence>
<sequence length="554" mass="56672">MRARRPLVRHLGLGGRTGVVLLAAGLGVLSPLALVAPASAQQDTGAAGTWATPPQVDESVLPADSGQPDKNYQKKIECVKRSLGQNVEINTIPWGQSYLQLDKAQQIVRAAKGSVGGNIKVAVVDTGVTPHPWFEGRVESGGEYVAKPDNGQPGGLQDCDGHGTEVAGIIAGNPKDPKVGFIGVAPDSTIVSFRQLSSNYAVDQNAASNTGQPGGNTGTPPGNQNGSTPPSNQNGGQLPGNGGGGGQVGGEQGGTAPQQQNNQGDTRQLQKDGTAGTLQTLAEIIRGIADRGDIKVVNMSVDHCRAADGTGSIQTGEQQVQAAVKYAADKNVVVVAAAGNVSDDCPQNDQADPNKPRSIVTPPWFADDVLSVGAIDETGGVASFSVHGPWVGVAAPGTNIISLDPAEGSTGLANLTIDGNQQSAIQGTSFASPYVAGVAALVRQMYPQLTARQVIQRIEATAQHPAAPGGRDDFVGYGVIDPVAALTANLPNDVGELAKPKPVVQTAVLPPADSMSSTPMIVALAGTGGGIVALLITLFVMHTIRRNRQARPPS</sequence>
<evidence type="ECO:0000256" key="4">
    <source>
        <dbReference type="ARBA" id="ARBA00022825"/>
    </source>
</evidence>
<dbReference type="PRINTS" id="PR00723">
    <property type="entry name" value="SUBTILISIN"/>
</dbReference>
<dbReference type="InterPro" id="IPR023828">
    <property type="entry name" value="Peptidase_S8_Ser-AS"/>
</dbReference>
<keyword evidence="8" id="KW-0812">Transmembrane</keyword>
<keyword evidence="3 5" id="KW-0378">Hydrolase</keyword>
<dbReference type="InterPro" id="IPR023827">
    <property type="entry name" value="Peptidase_S8_Asp-AS"/>
</dbReference>
<keyword evidence="8" id="KW-1133">Transmembrane helix</keyword>
<dbReference type="InterPro" id="IPR015500">
    <property type="entry name" value="Peptidase_S8_subtilisin-rel"/>
</dbReference>
<evidence type="ECO:0000256" key="3">
    <source>
        <dbReference type="ARBA" id="ARBA00022801"/>
    </source>
</evidence>
<name>A0ABZ1I424_9PSEU</name>
<evidence type="ECO:0000313" key="11">
    <source>
        <dbReference type="Proteomes" id="UP001330812"/>
    </source>
</evidence>
<comment type="similarity">
    <text evidence="1 5 6">Belongs to the peptidase S8 family.</text>
</comment>
<keyword evidence="8" id="KW-0472">Membrane</keyword>
<dbReference type="SUPFAM" id="SSF52743">
    <property type="entry name" value="Subtilisin-like"/>
    <property type="match status" value="1"/>
</dbReference>
<protein>
    <submittedName>
        <fullName evidence="10">S8 family serine peptidase</fullName>
    </submittedName>
</protein>
<keyword evidence="2 5" id="KW-0645">Protease</keyword>
<dbReference type="InterPro" id="IPR000209">
    <property type="entry name" value="Peptidase_S8/S53_dom"/>
</dbReference>
<feature type="transmembrane region" description="Helical" evidence="8">
    <location>
        <begin position="520"/>
        <end position="541"/>
    </location>
</feature>
<dbReference type="InterPro" id="IPR022398">
    <property type="entry name" value="Peptidase_S8_His-AS"/>
</dbReference>
<evidence type="ECO:0000256" key="5">
    <source>
        <dbReference type="PROSITE-ProRule" id="PRU01240"/>
    </source>
</evidence>
<accession>A0ABZ1I424</accession>
<dbReference type="PANTHER" id="PTHR43806:SF11">
    <property type="entry name" value="CEREVISIN-RELATED"/>
    <property type="match status" value="1"/>
</dbReference>